<feature type="compositionally biased region" description="Basic and acidic residues" evidence="1">
    <location>
        <begin position="1"/>
        <end position="19"/>
    </location>
</feature>
<evidence type="ECO:0000313" key="3">
    <source>
        <dbReference type="Proteomes" id="UP000235371"/>
    </source>
</evidence>
<dbReference type="InParanoid" id="A0A2J6SHV7"/>
<dbReference type="OrthoDB" id="10596421at2759"/>
<feature type="region of interest" description="Disordered" evidence="1">
    <location>
        <begin position="1"/>
        <end position="95"/>
    </location>
</feature>
<sequence>MAGSDDKLQASPSKSDKSAISKTAPEPINAPTGDNSSPSTSNAPALHCSLAPNNKNGYSKTTDSAAHDSRSDMHSLALSEDPHEVAPADEQNQHQLQRWVYENRDSVVPVSERFQRPG</sequence>
<dbReference type="GeneID" id="36579523"/>
<evidence type="ECO:0000256" key="1">
    <source>
        <dbReference type="SAM" id="MobiDB-lite"/>
    </source>
</evidence>
<name>A0A2J6SHV7_9HELO</name>
<proteinExistence type="predicted"/>
<feature type="compositionally biased region" description="Polar residues" evidence="1">
    <location>
        <begin position="32"/>
        <end position="43"/>
    </location>
</feature>
<dbReference type="Proteomes" id="UP000235371">
    <property type="component" value="Unassembled WGS sequence"/>
</dbReference>
<keyword evidence="3" id="KW-1185">Reference proteome</keyword>
<gene>
    <name evidence="2" type="ORF">K444DRAFT_266454</name>
</gene>
<accession>A0A2J6SHV7</accession>
<dbReference type="AlphaFoldDB" id="A0A2J6SHV7"/>
<feature type="compositionally biased region" description="Polar residues" evidence="1">
    <location>
        <begin position="51"/>
        <end position="64"/>
    </location>
</feature>
<evidence type="ECO:0000313" key="2">
    <source>
        <dbReference type="EMBL" id="PMD50351.1"/>
    </source>
</evidence>
<dbReference type="RefSeq" id="XP_024727255.1">
    <property type="nucleotide sequence ID" value="XM_024871441.1"/>
</dbReference>
<dbReference type="EMBL" id="KZ613913">
    <property type="protein sequence ID" value="PMD50351.1"/>
    <property type="molecule type" value="Genomic_DNA"/>
</dbReference>
<reference evidence="2 3" key="1">
    <citation type="submission" date="2016-04" db="EMBL/GenBank/DDBJ databases">
        <title>A degradative enzymes factory behind the ericoid mycorrhizal symbiosis.</title>
        <authorList>
            <consortium name="DOE Joint Genome Institute"/>
            <person name="Martino E."/>
            <person name="Morin E."/>
            <person name="Grelet G."/>
            <person name="Kuo A."/>
            <person name="Kohler A."/>
            <person name="Daghino S."/>
            <person name="Barry K."/>
            <person name="Choi C."/>
            <person name="Cichocki N."/>
            <person name="Clum A."/>
            <person name="Copeland A."/>
            <person name="Hainaut M."/>
            <person name="Haridas S."/>
            <person name="Labutti K."/>
            <person name="Lindquist E."/>
            <person name="Lipzen A."/>
            <person name="Khouja H.-R."/>
            <person name="Murat C."/>
            <person name="Ohm R."/>
            <person name="Olson A."/>
            <person name="Spatafora J."/>
            <person name="Veneault-Fourrey C."/>
            <person name="Henrissat B."/>
            <person name="Grigoriev I."/>
            <person name="Martin F."/>
            <person name="Perotto S."/>
        </authorList>
    </citation>
    <scope>NUCLEOTIDE SEQUENCE [LARGE SCALE GENOMIC DNA]</scope>
    <source>
        <strain evidence="2 3">E</strain>
    </source>
</reference>
<protein>
    <submittedName>
        <fullName evidence="2">Uncharacterized protein</fullName>
    </submittedName>
</protein>
<organism evidence="2 3">
    <name type="scientific">Hyaloscypha bicolor E</name>
    <dbReference type="NCBI Taxonomy" id="1095630"/>
    <lineage>
        <taxon>Eukaryota</taxon>
        <taxon>Fungi</taxon>
        <taxon>Dikarya</taxon>
        <taxon>Ascomycota</taxon>
        <taxon>Pezizomycotina</taxon>
        <taxon>Leotiomycetes</taxon>
        <taxon>Helotiales</taxon>
        <taxon>Hyaloscyphaceae</taxon>
        <taxon>Hyaloscypha</taxon>
        <taxon>Hyaloscypha bicolor</taxon>
    </lineage>
</organism>